<keyword evidence="7" id="KW-0413">Isomerase</keyword>
<feature type="domain" description="UvrD-like helicase ATP-binding" evidence="12">
    <location>
        <begin position="6"/>
        <end position="307"/>
    </location>
</feature>
<dbReference type="GO" id="GO:0005829">
    <property type="term" value="C:cytosol"/>
    <property type="evidence" value="ECO:0007669"/>
    <property type="project" value="TreeGrafter"/>
</dbReference>
<dbReference type="Gene3D" id="1.10.10.160">
    <property type="match status" value="1"/>
</dbReference>
<dbReference type="Pfam" id="PF13361">
    <property type="entry name" value="UvrD_C"/>
    <property type="match status" value="1"/>
</dbReference>
<dbReference type="STRING" id="1183438.GKIL_1531"/>
<dbReference type="CDD" id="cd17932">
    <property type="entry name" value="DEXQc_UvrD"/>
    <property type="match status" value="1"/>
</dbReference>
<comment type="catalytic activity">
    <reaction evidence="10">
        <text>ATP + H2O = ADP + phosphate + H(+)</text>
        <dbReference type="Rhea" id="RHEA:13065"/>
        <dbReference type="ChEBI" id="CHEBI:15377"/>
        <dbReference type="ChEBI" id="CHEBI:15378"/>
        <dbReference type="ChEBI" id="CHEBI:30616"/>
        <dbReference type="ChEBI" id="CHEBI:43474"/>
        <dbReference type="ChEBI" id="CHEBI:456216"/>
        <dbReference type="EC" id="5.6.2.4"/>
    </reaction>
</comment>
<dbReference type="GO" id="GO:0000725">
    <property type="term" value="P:recombinational repair"/>
    <property type="evidence" value="ECO:0007669"/>
    <property type="project" value="TreeGrafter"/>
</dbReference>
<dbReference type="Pfam" id="PF00580">
    <property type="entry name" value="UvrD-helicase"/>
    <property type="match status" value="1"/>
</dbReference>
<dbReference type="RefSeq" id="WP_023172884.1">
    <property type="nucleotide sequence ID" value="NC_022600.1"/>
</dbReference>
<comment type="similarity">
    <text evidence="1">Belongs to the helicase family. UvrD subfamily.</text>
</comment>
<protein>
    <recommendedName>
        <fullName evidence="9">DNA 3'-5' helicase</fullName>
        <ecNumber evidence="9">5.6.2.4</ecNumber>
    </recommendedName>
</protein>
<evidence type="ECO:0000313" key="14">
    <source>
        <dbReference type="Proteomes" id="UP000017396"/>
    </source>
</evidence>
<keyword evidence="4 11" id="KW-0347">Helicase</keyword>
<evidence type="ECO:0000256" key="11">
    <source>
        <dbReference type="PROSITE-ProRule" id="PRU00560"/>
    </source>
</evidence>
<accession>U5QFN3</accession>
<dbReference type="InterPro" id="IPR013986">
    <property type="entry name" value="DExx_box_DNA_helicase_dom_sf"/>
</dbReference>
<dbReference type="PANTHER" id="PTHR11070">
    <property type="entry name" value="UVRD / RECB / PCRA DNA HELICASE FAMILY MEMBER"/>
    <property type="match status" value="1"/>
</dbReference>
<dbReference type="PROSITE" id="PS51198">
    <property type="entry name" value="UVRD_HELICASE_ATP_BIND"/>
    <property type="match status" value="1"/>
</dbReference>
<organism evidence="13 14">
    <name type="scientific">Gloeobacter kilaueensis (strain ATCC BAA-2537 / CCAP 1431/1 / ULC 316 / JS1)</name>
    <dbReference type="NCBI Taxonomy" id="1183438"/>
    <lineage>
        <taxon>Bacteria</taxon>
        <taxon>Bacillati</taxon>
        <taxon>Cyanobacteriota</taxon>
        <taxon>Cyanophyceae</taxon>
        <taxon>Gloeobacterales</taxon>
        <taxon>Gloeobacteraceae</taxon>
        <taxon>Gloeobacter</taxon>
    </lineage>
</organism>
<keyword evidence="14" id="KW-1185">Reference proteome</keyword>
<dbReference type="Gene3D" id="3.40.50.300">
    <property type="entry name" value="P-loop containing nucleotide triphosphate hydrolases"/>
    <property type="match status" value="2"/>
</dbReference>
<dbReference type="GO" id="GO:0033202">
    <property type="term" value="C:DNA helicase complex"/>
    <property type="evidence" value="ECO:0007669"/>
    <property type="project" value="TreeGrafter"/>
</dbReference>
<dbReference type="InterPro" id="IPR014016">
    <property type="entry name" value="UvrD-like_ATP-bd"/>
</dbReference>
<evidence type="ECO:0000256" key="5">
    <source>
        <dbReference type="ARBA" id="ARBA00022840"/>
    </source>
</evidence>
<evidence type="ECO:0000256" key="1">
    <source>
        <dbReference type="ARBA" id="ARBA00009922"/>
    </source>
</evidence>
<evidence type="ECO:0000256" key="10">
    <source>
        <dbReference type="ARBA" id="ARBA00048988"/>
    </source>
</evidence>
<dbReference type="InterPro" id="IPR014017">
    <property type="entry name" value="DNA_helicase_UvrD-like_C"/>
</dbReference>
<dbReference type="InterPro" id="IPR000212">
    <property type="entry name" value="DNA_helicase_UvrD/REP"/>
</dbReference>
<dbReference type="KEGG" id="glj:GKIL_1531"/>
<dbReference type="AlphaFoldDB" id="U5QFN3"/>
<evidence type="ECO:0000313" key="13">
    <source>
        <dbReference type="EMBL" id="AGY57777.1"/>
    </source>
</evidence>
<dbReference type="Gene3D" id="1.10.486.10">
    <property type="entry name" value="PCRA, domain 4"/>
    <property type="match status" value="1"/>
</dbReference>
<dbReference type="PANTHER" id="PTHR11070:SF2">
    <property type="entry name" value="ATP-DEPENDENT DNA HELICASE SRS2"/>
    <property type="match status" value="1"/>
</dbReference>
<dbReference type="SUPFAM" id="SSF52540">
    <property type="entry name" value="P-loop containing nucleoside triphosphate hydrolases"/>
    <property type="match status" value="1"/>
</dbReference>
<evidence type="ECO:0000259" key="12">
    <source>
        <dbReference type="PROSITE" id="PS51198"/>
    </source>
</evidence>
<dbReference type="EC" id="5.6.2.4" evidence="9"/>
<dbReference type="GO" id="GO:0016887">
    <property type="term" value="F:ATP hydrolysis activity"/>
    <property type="evidence" value="ECO:0007669"/>
    <property type="project" value="RHEA"/>
</dbReference>
<dbReference type="HOGENOM" id="CLU_362043_0_0_3"/>
<keyword evidence="2 11" id="KW-0547">Nucleotide-binding</keyword>
<dbReference type="EMBL" id="CP003587">
    <property type="protein sequence ID" value="AGY57777.1"/>
    <property type="molecule type" value="Genomic_DNA"/>
</dbReference>
<keyword evidence="5 11" id="KW-0067">ATP-binding</keyword>
<reference evidence="13 14" key="1">
    <citation type="journal article" date="2013" name="PLoS ONE">
        <title>Cultivation and Complete Genome Sequencing of Gloeobacter kilaueensis sp. nov., from a Lava Cave in Kilauea Caldera, Hawai'i.</title>
        <authorList>
            <person name="Saw J.H."/>
            <person name="Schatz M."/>
            <person name="Brown M.V."/>
            <person name="Kunkel D.D."/>
            <person name="Foster J.S."/>
            <person name="Shick H."/>
            <person name="Christensen S."/>
            <person name="Hou S."/>
            <person name="Wan X."/>
            <person name="Donachie S.P."/>
        </authorList>
    </citation>
    <scope>NUCLEOTIDE SEQUENCE [LARGE SCALE GENOMIC DNA]</scope>
    <source>
        <strain evidence="14">JS</strain>
    </source>
</reference>
<dbReference type="GO" id="GO:0005524">
    <property type="term" value="F:ATP binding"/>
    <property type="evidence" value="ECO:0007669"/>
    <property type="project" value="UniProtKB-UniRule"/>
</dbReference>
<dbReference type="eggNOG" id="COG0210">
    <property type="taxonomic scope" value="Bacteria"/>
</dbReference>
<name>U5QFN3_GLOK1</name>
<dbReference type="GO" id="GO:0003677">
    <property type="term" value="F:DNA binding"/>
    <property type="evidence" value="ECO:0007669"/>
    <property type="project" value="UniProtKB-KW"/>
</dbReference>
<keyword evidence="3 11" id="KW-0378">Hydrolase</keyword>
<feature type="binding site" evidence="11">
    <location>
        <begin position="27"/>
        <end position="34"/>
    </location>
    <ligand>
        <name>ATP</name>
        <dbReference type="ChEBI" id="CHEBI:30616"/>
    </ligand>
</feature>
<evidence type="ECO:0000256" key="6">
    <source>
        <dbReference type="ARBA" id="ARBA00023125"/>
    </source>
</evidence>
<comment type="catalytic activity">
    <reaction evidence="8">
        <text>Couples ATP hydrolysis with the unwinding of duplex DNA by translocating in the 3'-5' direction.</text>
        <dbReference type="EC" id="5.6.2.4"/>
    </reaction>
</comment>
<evidence type="ECO:0000256" key="8">
    <source>
        <dbReference type="ARBA" id="ARBA00034617"/>
    </source>
</evidence>
<dbReference type="Proteomes" id="UP000017396">
    <property type="component" value="Chromosome"/>
</dbReference>
<evidence type="ECO:0000256" key="9">
    <source>
        <dbReference type="ARBA" id="ARBA00034808"/>
    </source>
</evidence>
<evidence type="ECO:0000256" key="7">
    <source>
        <dbReference type="ARBA" id="ARBA00023235"/>
    </source>
</evidence>
<sequence length="708" mass="79584">MLLSETILRPAQREVLRYAGGRLGISAVPGSGKTFTLEALIVELVVERGVPPERLGIFTYMRSARAHLAARINQRLHQQGVLGRLEAFTLHSLALKILQHFHGRLGFEAIDLLEGYEQERFISRLTQSWLRNHSRIWEPLLPQAQQAERMARNRAAFSRGFKAMCREVIRSAKSYRLAPGSIEAEGEGFLAWALPVYRSYQAELNRTGKLDYDDLAWRAVDLIEQDEAVRAEVEQWYDYLFEDESQDSSPLQERLLQLLSARTGNLVRVGDPNQSVMSTFTTAEPRFFRRFCRNSRPVVLEESSRSAPRIIELANALVDWAATDHPNPQLRRALVVQHIRTATTGAANPSDSEAAIHFAIIDGQPEQEMAEVARMAIAALRERPSHSFAILVSTNELGAQVLRALRQHPDVRSLDLLRSNPSQRELIERLRVLCEFFAQPASSLRLVAACEALADWAGLPKSRMAAHKESLLRVTPEKLLFPAPGTAHRLPGEPPLHQLMSQLARWLLAARSPWPEVLRLVVQTLYRSSAEIFLGNYVVDQLERVLDHNSADWQQVADEIQAILDGALNNLPSEAFSFAPEAGAITVATTHRAKGLEWDEVFLSGLSAYEYPVLREDRPGGLYFLDGLDMRAEALSELRAAVRPQPGQHSATDQAFIDLAAERLRLLYVAITRARRRLVLSTASRDLFGREQRPSRLFALLQSVARDG</sequence>
<evidence type="ECO:0000256" key="2">
    <source>
        <dbReference type="ARBA" id="ARBA00022741"/>
    </source>
</evidence>
<evidence type="ECO:0000256" key="4">
    <source>
        <dbReference type="ARBA" id="ARBA00022806"/>
    </source>
</evidence>
<keyword evidence="6" id="KW-0238">DNA-binding</keyword>
<dbReference type="GO" id="GO:0043138">
    <property type="term" value="F:3'-5' DNA helicase activity"/>
    <property type="evidence" value="ECO:0007669"/>
    <property type="project" value="UniProtKB-EC"/>
</dbReference>
<proteinExistence type="inferred from homology"/>
<evidence type="ECO:0000256" key="3">
    <source>
        <dbReference type="ARBA" id="ARBA00022801"/>
    </source>
</evidence>
<dbReference type="PATRIC" id="fig|1183438.3.peg.1507"/>
<gene>
    <name evidence="13" type="primary">uvrD</name>
    <name evidence="13" type="ORF">GKIL_1531</name>
</gene>
<dbReference type="InterPro" id="IPR027417">
    <property type="entry name" value="P-loop_NTPase"/>
</dbReference>